<protein>
    <recommendedName>
        <fullName evidence="10">Disease resistance protein</fullName>
    </recommendedName>
</protein>
<evidence type="ECO:0000313" key="9">
    <source>
        <dbReference type="Proteomes" id="UP001141806"/>
    </source>
</evidence>
<dbReference type="OrthoDB" id="3027644at2759"/>
<dbReference type="Gene3D" id="3.40.50.300">
    <property type="entry name" value="P-loop containing nucleotide triphosphate hydrolases"/>
    <property type="match status" value="1"/>
</dbReference>
<dbReference type="PANTHER" id="PTHR23155:SF1185">
    <property type="entry name" value="DISEASE RESISTANCE RPP8-LIKE PROTEIN 3-RELATED"/>
    <property type="match status" value="1"/>
</dbReference>
<dbReference type="FunFam" id="1.10.10.10:FF:000322">
    <property type="entry name" value="Probable disease resistance protein At1g63360"/>
    <property type="match status" value="1"/>
</dbReference>
<keyword evidence="2" id="KW-0547">Nucleotide-binding</keyword>
<dbReference type="Gene3D" id="3.80.10.10">
    <property type="entry name" value="Ribonuclease Inhibitor"/>
    <property type="match status" value="1"/>
</dbReference>
<name>A0A9Q0GZX2_9MAGN</name>
<dbReference type="FunFam" id="3.40.50.300:FF:001091">
    <property type="entry name" value="Probable disease resistance protein At1g61300"/>
    <property type="match status" value="1"/>
</dbReference>
<dbReference type="InterPro" id="IPR002182">
    <property type="entry name" value="NB-ARC"/>
</dbReference>
<evidence type="ECO:0000259" key="7">
    <source>
        <dbReference type="Pfam" id="PF23598"/>
    </source>
</evidence>
<comment type="caution">
    <text evidence="8">The sequence shown here is derived from an EMBL/GenBank/DDBJ whole genome shotgun (WGS) entry which is preliminary data.</text>
</comment>
<dbReference type="InterPro" id="IPR042197">
    <property type="entry name" value="Apaf_helical"/>
</dbReference>
<proteinExistence type="predicted"/>
<gene>
    <name evidence="8" type="ORF">NE237_011845</name>
</gene>
<organism evidence="8 9">
    <name type="scientific">Protea cynaroides</name>
    <dbReference type="NCBI Taxonomy" id="273540"/>
    <lineage>
        <taxon>Eukaryota</taxon>
        <taxon>Viridiplantae</taxon>
        <taxon>Streptophyta</taxon>
        <taxon>Embryophyta</taxon>
        <taxon>Tracheophyta</taxon>
        <taxon>Spermatophyta</taxon>
        <taxon>Magnoliopsida</taxon>
        <taxon>Proteales</taxon>
        <taxon>Proteaceae</taxon>
        <taxon>Protea</taxon>
    </lineage>
</organism>
<feature type="domain" description="Disease resistance R13L4/SHOC-2-like LRR" evidence="7">
    <location>
        <begin position="586"/>
        <end position="689"/>
    </location>
</feature>
<dbReference type="PRINTS" id="PR00364">
    <property type="entry name" value="DISEASERSIST"/>
</dbReference>
<keyword evidence="9" id="KW-1185">Reference proteome</keyword>
<dbReference type="GO" id="GO:0098542">
    <property type="term" value="P:defense response to other organism"/>
    <property type="evidence" value="ECO:0007669"/>
    <property type="project" value="TreeGrafter"/>
</dbReference>
<dbReference type="InterPro" id="IPR055414">
    <property type="entry name" value="LRR_R13L4/SHOC2-like"/>
</dbReference>
<dbReference type="InterPro" id="IPR058922">
    <property type="entry name" value="WHD_DRP"/>
</dbReference>
<dbReference type="GO" id="GO:0043531">
    <property type="term" value="F:ADP binding"/>
    <property type="evidence" value="ECO:0007669"/>
    <property type="project" value="InterPro"/>
</dbReference>
<dbReference type="Pfam" id="PF23559">
    <property type="entry name" value="WHD_DRP"/>
    <property type="match status" value="1"/>
</dbReference>
<keyword evidence="3" id="KW-0611">Plant defense</keyword>
<dbReference type="Pfam" id="PF23598">
    <property type="entry name" value="LRR_14"/>
    <property type="match status" value="1"/>
</dbReference>
<dbReference type="AlphaFoldDB" id="A0A9Q0GZX2"/>
<dbReference type="InterPro" id="IPR044974">
    <property type="entry name" value="Disease_R_plants"/>
</dbReference>
<dbReference type="Proteomes" id="UP001141806">
    <property type="component" value="Unassembled WGS sequence"/>
</dbReference>
<dbReference type="InterPro" id="IPR027417">
    <property type="entry name" value="P-loop_NTPase"/>
</dbReference>
<dbReference type="Gene3D" id="1.10.8.430">
    <property type="entry name" value="Helical domain of apoptotic protease-activating factors"/>
    <property type="match status" value="1"/>
</dbReference>
<feature type="domain" description="NB-ARC" evidence="4">
    <location>
        <begin position="155"/>
        <end position="325"/>
    </location>
</feature>
<dbReference type="Pfam" id="PF00931">
    <property type="entry name" value="NB-ARC"/>
    <property type="match status" value="1"/>
</dbReference>
<dbReference type="SUPFAM" id="SSF52540">
    <property type="entry name" value="P-loop containing nucleoside triphosphate hydrolases"/>
    <property type="match status" value="1"/>
</dbReference>
<dbReference type="SUPFAM" id="SSF52058">
    <property type="entry name" value="L domain-like"/>
    <property type="match status" value="1"/>
</dbReference>
<evidence type="ECO:0000313" key="8">
    <source>
        <dbReference type="EMBL" id="KAJ4955062.1"/>
    </source>
</evidence>
<dbReference type="EMBL" id="JAMYWD010000011">
    <property type="protein sequence ID" value="KAJ4955062.1"/>
    <property type="molecule type" value="Genomic_DNA"/>
</dbReference>
<dbReference type="InterPro" id="IPR041118">
    <property type="entry name" value="Rx_N"/>
</dbReference>
<evidence type="ECO:0000259" key="4">
    <source>
        <dbReference type="Pfam" id="PF00931"/>
    </source>
</evidence>
<evidence type="ECO:0008006" key="10">
    <source>
        <dbReference type="Google" id="ProtNLM"/>
    </source>
</evidence>
<reference evidence="8" key="1">
    <citation type="journal article" date="2023" name="Plant J.">
        <title>The genome of the king protea, Protea cynaroides.</title>
        <authorList>
            <person name="Chang J."/>
            <person name="Duong T.A."/>
            <person name="Schoeman C."/>
            <person name="Ma X."/>
            <person name="Roodt D."/>
            <person name="Barker N."/>
            <person name="Li Z."/>
            <person name="Van de Peer Y."/>
            <person name="Mizrachi E."/>
        </authorList>
    </citation>
    <scope>NUCLEOTIDE SEQUENCE</scope>
    <source>
        <tissue evidence="8">Young leaves</tissue>
    </source>
</reference>
<keyword evidence="1" id="KW-0677">Repeat</keyword>
<dbReference type="InterPro" id="IPR036388">
    <property type="entry name" value="WH-like_DNA-bd_sf"/>
</dbReference>
<evidence type="ECO:0000256" key="3">
    <source>
        <dbReference type="ARBA" id="ARBA00022821"/>
    </source>
</evidence>
<sequence>MAESVVSSVIQFLGALMVEEAKFLGGVADQVDNILDEMMQMQCFLKDADAKQHESESVRNLVADIRDVAYNAEDIIETYILKAKYANFFNPIRLHQIGKEIKTLQSKIQDITRRVATYNFIRIDEGEGTSSTTVRLQQLRQSYPHYDDEDVIGIEDNMKVLIAALINKKGPLLVSIVGMGGLGKTTLAKKIYSHGDVKRHFDCCSWSFISQQFQVRTILQGIIRKVSNPNEETSLERLSDEELKEKLFKLLEDKCYLVVLDDIWSTNAWDDLKPAFPKVKMGSKIMLTTRNKDVALYVDPLGFLHELGCLTNEQSWELFCKKAFPWKNVASSTSSFSYPPEADVDVEKKEKLGRDMIKKCGGLPLAIVALGGLLATKKSIHEWEMVAENIDRYLNKTQKKQEQYGVSWTLALSYHDLPSYLKPCFLYFGLYPEDTEIHKMELIQMWIAEGFMQHNGQGITEEQLGEEYLVELINRSIVQVGERSLHGKVKTCHLHDLMRDLCLQKAKEENFLCSFDGGSSTRDFPSSSSSISMVKSISNHRIRRHAIQFTCERYVSMQQPTRSSHLRAFSLWRPSNERESIVTIKFVCKNFNFLRVLVLEDIKIDSLPRAIGKLIHLRYLRLIRTYWKDIKVPESIGNLRSLQFLTLVGIKRLPNVLWKMEQLTYCCVRNPYSSNIWRVDGLKNLSTLELGVPRGKELLLGNAQR</sequence>
<evidence type="ECO:0000259" key="5">
    <source>
        <dbReference type="Pfam" id="PF18052"/>
    </source>
</evidence>
<dbReference type="PANTHER" id="PTHR23155">
    <property type="entry name" value="DISEASE RESISTANCE PROTEIN RP"/>
    <property type="match status" value="1"/>
</dbReference>
<feature type="domain" description="Disease resistance protein winged helix" evidence="6">
    <location>
        <begin position="430"/>
        <end position="502"/>
    </location>
</feature>
<dbReference type="Gene3D" id="1.20.5.4130">
    <property type="match status" value="1"/>
</dbReference>
<evidence type="ECO:0000256" key="1">
    <source>
        <dbReference type="ARBA" id="ARBA00022737"/>
    </source>
</evidence>
<dbReference type="Gene3D" id="1.10.10.10">
    <property type="entry name" value="Winged helix-like DNA-binding domain superfamily/Winged helix DNA-binding domain"/>
    <property type="match status" value="1"/>
</dbReference>
<dbReference type="FunFam" id="1.10.8.430:FF:000003">
    <property type="entry name" value="Probable disease resistance protein At5g66910"/>
    <property type="match status" value="1"/>
</dbReference>
<evidence type="ECO:0000259" key="6">
    <source>
        <dbReference type="Pfam" id="PF23559"/>
    </source>
</evidence>
<evidence type="ECO:0000256" key="2">
    <source>
        <dbReference type="ARBA" id="ARBA00022741"/>
    </source>
</evidence>
<dbReference type="InterPro" id="IPR032675">
    <property type="entry name" value="LRR_dom_sf"/>
</dbReference>
<dbReference type="CDD" id="cd14798">
    <property type="entry name" value="RX-CC_like"/>
    <property type="match status" value="1"/>
</dbReference>
<dbReference type="InterPro" id="IPR038005">
    <property type="entry name" value="RX-like_CC"/>
</dbReference>
<accession>A0A9Q0GZX2</accession>
<feature type="domain" description="Disease resistance N-terminal" evidence="5">
    <location>
        <begin position="5"/>
        <end position="87"/>
    </location>
</feature>
<dbReference type="Pfam" id="PF18052">
    <property type="entry name" value="Rx_N"/>
    <property type="match status" value="1"/>
</dbReference>